<evidence type="ECO:0000313" key="1">
    <source>
        <dbReference type="EMBL" id="MBW5424174.1"/>
    </source>
</evidence>
<organism evidence="1 2">
    <name type="scientific">Streptomyces anatolicus</name>
    <dbReference type="NCBI Taxonomy" id="2675858"/>
    <lineage>
        <taxon>Bacteria</taxon>
        <taxon>Bacillati</taxon>
        <taxon>Actinomycetota</taxon>
        <taxon>Actinomycetes</taxon>
        <taxon>Kitasatosporales</taxon>
        <taxon>Streptomycetaceae</taxon>
        <taxon>Streptomyces</taxon>
    </lineage>
</organism>
<protein>
    <submittedName>
        <fullName evidence="1">Uncharacterized protein</fullName>
    </submittedName>
</protein>
<comment type="caution">
    <text evidence="1">The sequence shown here is derived from an EMBL/GenBank/DDBJ whole genome shotgun (WGS) entry which is preliminary data.</text>
</comment>
<accession>A0ABS6YRW7</accession>
<keyword evidence="2" id="KW-1185">Reference proteome</keyword>
<dbReference type="EMBL" id="WMBF01000276">
    <property type="protein sequence ID" value="MBW5424174.1"/>
    <property type="molecule type" value="Genomic_DNA"/>
</dbReference>
<proteinExistence type="predicted"/>
<reference evidence="1 2" key="1">
    <citation type="submission" date="2019-11" db="EMBL/GenBank/DDBJ databases">
        <authorList>
            <person name="Ay H."/>
        </authorList>
    </citation>
    <scope>NUCLEOTIDE SEQUENCE [LARGE SCALE GENOMIC DNA]</scope>
    <source>
        <strain evidence="1 2">BG9H</strain>
    </source>
</reference>
<evidence type="ECO:0000313" key="2">
    <source>
        <dbReference type="Proteomes" id="UP001197114"/>
    </source>
</evidence>
<dbReference type="Proteomes" id="UP001197114">
    <property type="component" value="Unassembled WGS sequence"/>
</dbReference>
<dbReference type="RefSeq" id="WP_219690635.1">
    <property type="nucleotide sequence ID" value="NZ_WMBF01000276.1"/>
</dbReference>
<sequence>MNGGPGEVRTERDAEGWATWRTVTGGPDAWVKVTAKVKSRSRALGRDISPVYVTDTLCDGQGGGGSGGGWGRVR</sequence>
<gene>
    <name evidence="1" type="ORF">GKQ77_21840</name>
</gene>
<name>A0ABS6YRW7_9ACTN</name>